<feature type="repeat" description="WD" evidence="5">
    <location>
        <begin position="681"/>
        <end position="722"/>
    </location>
</feature>
<feature type="binding site" evidence="6">
    <location>
        <position position="170"/>
    </location>
    <ligand>
        <name>ATP</name>
        <dbReference type="ChEBI" id="CHEBI:30616"/>
    </ligand>
</feature>
<gene>
    <name evidence="10" type="ORF">SAMN06265222_1011006</name>
</gene>
<dbReference type="CDD" id="cd14014">
    <property type="entry name" value="STKc_PknB_like"/>
    <property type="match status" value="1"/>
</dbReference>
<dbReference type="Gene3D" id="2.130.10.10">
    <property type="entry name" value="YVTN repeat-like/Quinoprotein amine dehydrogenase"/>
    <property type="match status" value="2"/>
</dbReference>
<dbReference type="SMART" id="SM00220">
    <property type="entry name" value="S_TKc"/>
    <property type="match status" value="1"/>
</dbReference>
<feature type="region of interest" description="Disordered" evidence="7">
    <location>
        <begin position="81"/>
        <end position="111"/>
    </location>
</feature>
<dbReference type="InterPro" id="IPR036322">
    <property type="entry name" value="WD40_repeat_dom_sf"/>
</dbReference>
<reference evidence="10 11" key="1">
    <citation type="submission" date="2017-05" db="EMBL/GenBank/DDBJ databases">
        <authorList>
            <person name="Varghese N."/>
            <person name="Submissions S."/>
        </authorList>
    </citation>
    <scope>NUCLEOTIDE SEQUENCE [LARGE SCALE GENOMIC DNA]</scope>
    <source>
        <strain evidence="10 11">DSM 25457</strain>
    </source>
</reference>
<dbReference type="Gene3D" id="1.10.510.10">
    <property type="entry name" value="Transferase(Phosphotransferase) domain 1"/>
    <property type="match status" value="1"/>
</dbReference>
<evidence type="ECO:0000256" key="3">
    <source>
        <dbReference type="ARBA" id="ARBA00022741"/>
    </source>
</evidence>
<dbReference type="InterPro" id="IPR008271">
    <property type="entry name" value="Ser/Thr_kinase_AS"/>
</dbReference>
<sequence>MTVASACPTPEQLSGLIRGTLSDQDNLRLTDHIGNCTTCQTALQANATGELSIDALVAGMQDLNPPNESNYWPAIARMEEEFSGERTRQDTPVDGHPTLTDTASSDIAGSASAPTLASPIGELSFLDPSDDPAYLGKLHHFQIARVIGRGGMGIVLEAFDPHLRRTVAIKVLNPQYQANDLAKQRFCREGRAAAAISHEHVVPMYQVAKANEGEVAYLVMQLIDGVTLESRLSDGKSLAPNEVARIGMQIAAGLSAAHKRDMVHRDIKPANIMIEAETNRVKLTDFGLARATDDVKLTKTGMVTGTPLYMSPEQTLGETADERSDLFSLGAVLYEMATGMPPFQAPSALGVMQNIANVTPESPKSINAGITRPLSDLIMSLLSKKPEDRPESASAVATALASIVNEYGPISPLQVPAVAAKEVKKLSGSYRRLERRWVLVAWLVAALGILSLAATAFLALRRDTGDNFPSVVLPDNPGTVWSVDFAPDGERLAAAIEDGSVRIWNIDDQKLLKSFHAHRGIVWMVAYHPTRPLLLSSGDDSTIKLWDSVRFELVKQWKATSAVRSAAFSPDGSRVVAGDREGTIHVYDIDSGEEVVSKNHPGSVFGVDYSSDGKWIASVGSDKVVRILDAETLDERNSLTGHDGPIYNVKFAPSGPLVASVGWNKNVHVWNIETGTEVMDLVGSEGDIWGVAFCGDGTHLVTGEQAGAARVWDLASGTPISTLRGHTSSVHNVSLDPVAHRIATSSRDGTIRVWDMSCVVPK</sequence>
<keyword evidence="4 6" id="KW-0067">ATP-binding</keyword>
<evidence type="ECO:0000256" key="1">
    <source>
        <dbReference type="ARBA" id="ARBA00022574"/>
    </source>
</evidence>
<dbReference type="PANTHER" id="PTHR44019:SF8">
    <property type="entry name" value="POC1 CENTRIOLAR PROTEIN HOMOLOG"/>
    <property type="match status" value="1"/>
</dbReference>
<feature type="repeat" description="WD" evidence="5">
    <location>
        <begin position="560"/>
        <end position="597"/>
    </location>
</feature>
<dbReference type="CDD" id="cd00200">
    <property type="entry name" value="WD40"/>
    <property type="match status" value="1"/>
</dbReference>
<dbReference type="SUPFAM" id="SSF50978">
    <property type="entry name" value="WD40 repeat-like"/>
    <property type="match status" value="1"/>
</dbReference>
<keyword evidence="2" id="KW-0677">Repeat</keyword>
<dbReference type="RefSeq" id="WP_283431156.1">
    <property type="nucleotide sequence ID" value="NZ_FXUG01000001.1"/>
</dbReference>
<dbReference type="PROSITE" id="PS50294">
    <property type="entry name" value="WD_REPEATS_REGION"/>
    <property type="match status" value="4"/>
</dbReference>
<feature type="compositionally biased region" description="Polar residues" evidence="7">
    <location>
        <begin position="99"/>
        <end position="111"/>
    </location>
</feature>
<evidence type="ECO:0000256" key="8">
    <source>
        <dbReference type="SAM" id="Phobius"/>
    </source>
</evidence>
<keyword evidence="10" id="KW-0808">Transferase</keyword>
<dbReference type="InterPro" id="IPR050505">
    <property type="entry name" value="WDR55/POC1"/>
</dbReference>
<dbReference type="PRINTS" id="PR00320">
    <property type="entry name" value="GPROTEINBRPT"/>
</dbReference>
<dbReference type="SUPFAM" id="SSF56112">
    <property type="entry name" value="Protein kinase-like (PK-like)"/>
    <property type="match status" value="1"/>
</dbReference>
<feature type="repeat" description="WD" evidence="5">
    <location>
        <begin position="597"/>
        <end position="638"/>
    </location>
</feature>
<protein>
    <submittedName>
        <fullName evidence="10">Serine/threonine protein kinase</fullName>
    </submittedName>
</protein>
<dbReference type="InterPro" id="IPR000719">
    <property type="entry name" value="Prot_kinase_dom"/>
</dbReference>
<proteinExistence type="predicted"/>
<dbReference type="PANTHER" id="PTHR44019">
    <property type="entry name" value="WD REPEAT-CONTAINING PROTEIN 55"/>
    <property type="match status" value="1"/>
</dbReference>
<dbReference type="Pfam" id="PF00400">
    <property type="entry name" value="WD40"/>
    <property type="match status" value="7"/>
</dbReference>
<dbReference type="PROSITE" id="PS50082">
    <property type="entry name" value="WD_REPEATS_2"/>
    <property type="match status" value="7"/>
</dbReference>
<keyword evidence="8" id="KW-1133">Transmembrane helix</keyword>
<dbReference type="InterPro" id="IPR017441">
    <property type="entry name" value="Protein_kinase_ATP_BS"/>
</dbReference>
<dbReference type="Gene3D" id="3.30.200.20">
    <property type="entry name" value="Phosphorylase Kinase, domain 1"/>
    <property type="match status" value="1"/>
</dbReference>
<dbReference type="Proteomes" id="UP001158067">
    <property type="component" value="Unassembled WGS sequence"/>
</dbReference>
<keyword evidence="10" id="KW-0723">Serine/threonine-protein kinase</keyword>
<keyword evidence="10" id="KW-0418">Kinase</keyword>
<name>A0ABY1PSI6_9BACT</name>
<dbReference type="Pfam" id="PF00069">
    <property type="entry name" value="Pkinase"/>
    <property type="match status" value="1"/>
</dbReference>
<dbReference type="PROSITE" id="PS00108">
    <property type="entry name" value="PROTEIN_KINASE_ST"/>
    <property type="match status" value="1"/>
</dbReference>
<feature type="repeat" description="WD" evidence="5">
    <location>
        <begin position="723"/>
        <end position="757"/>
    </location>
</feature>
<dbReference type="PROSITE" id="PS50011">
    <property type="entry name" value="PROTEIN_KINASE_DOM"/>
    <property type="match status" value="1"/>
</dbReference>
<dbReference type="PROSITE" id="PS00107">
    <property type="entry name" value="PROTEIN_KINASE_ATP"/>
    <property type="match status" value="1"/>
</dbReference>
<dbReference type="InterPro" id="IPR020472">
    <property type="entry name" value="WD40_PAC1"/>
</dbReference>
<feature type="transmembrane region" description="Helical" evidence="8">
    <location>
        <begin position="437"/>
        <end position="460"/>
    </location>
</feature>
<dbReference type="InterPro" id="IPR001680">
    <property type="entry name" value="WD40_rpt"/>
</dbReference>
<dbReference type="PROSITE" id="PS00678">
    <property type="entry name" value="WD_REPEATS_1"/>
    <property type="match status" value="3"/>
</dbReference>
<dbReference type="SMART" id="SM00320">
    <property type="entry name" value="WD40"/>
    <property type="match status" value="7"/>
</dbReference>
<evidence type="ECO:0000259" key="9">
    <source>
        <dbReference type="PROSITE" id="PS50011"/>
    </source>
</evidence>
<feature type="repeat" description="WD" evidence="5">
    <location>
        <begin position="515"/>
        <end position="547"/>
    </location>
</feature>
<keyword evidence="1 5" id="KW-0853">WD repeat</keyword>
<dbReference type="InterPro" id="IPR011009">
    <property type="entry name" value="Kinase-like_dom_sf"/>
</dbReference>
<accession>A0ABY1PSI6</accession>
<evidence type="ECO:0000256" key="6">
    <source>
        <dbReference type="PROSITE-ProRule" id="PRU10141"/>
    </source>
</evidence>
<keyword evidence="8" id="KW-0812">Transmembrane</keyword>
<feature type="compositionally biased region" description="Basic and acidic residues" evidence="7">
    <location>
        <begin position="81"/>
        <end position="93"/>
    </location>
</feature>
<keyword evidence="3 6" id="KW-0547">Nucleotide-binding</keyword>
<organism evidence="10 11">
    <name type="scientific">Neorhodopirellula lusitana</name>
    <dbReference type="NCBI Taxonomy" id="445327"/>
    <lineage>
        <taxon>Bacteria</taxon>
        <taxon>Pseudomonadati</taxon>
        <taxon>Planctomycetota</taxon>
        <taxon>Planctomycetia</taxon>
        <taxon>Pirellulales</taxon>
        <taxon>Pirellulaceae</taxon>
        <taxon>Neorhodopirellula</taxon>
    </lineage>
</organism>
<feature type="repeat" description="WD" evidence="5">
    <location>
        <begin position="473"/>
        <end position="514"/>
    </location>
</feature>
<dbReference type="GO" id="GO:0004674">
    <property type="term" value="F:protein serine/threonine kinase activity"/>
    <property type="evidence" value="ECO:0007669"/>
    <property type="project" value="UniProtKB-KW"/>
</dbReference>
<evidence type="ECO:0000313" key="11">
    <source>
        <dbReference type="Proteomes" id="UP001158067"/>
    </source>
</evidence>
<dbReference type="InterPro" id="IPR015943">
    <property type="entry name" value="WD40/YVTN_repeat-like_dom_sf"/>
</dbReference>
<feature type="repeat" description="WD" evidence="5">
    <location>
        <begin position="639"/>
        <end position="680"/>
    </location>
</feature>
<comment type="caution">
    <text evidence="10">The sequence shown here is derived from an EMBL/GenBank/DDBJ whole genome shotgun (WGS) entry which is preliminary data.</text>
</comment>
<evidence type="ECO:0000256" key="5">
    <source>
        <dbReference type="PROSITE-ProRule" id="PRU00221"/>
    </source>
</evidence>
<evidence type="ECO:0000256" key="4">
    <source>
        <dbReference type="ARBA" id="ARBA00022840"/>
    </source>
</evidence>
<keyword evidence="11" id="KW-1185">Reference proteome</keyword>
<evidence type="ECO:0000256" key="2">
    <source>
        <dbReference type="ARBA" id="ARBA00022737"/>
    </source>
</evidence>
<dbReference type="EMBL" id="FXUG01000001">
    <property type="protein sequence ID" value="SMP43794.1"/>
    <property type="molecule type" value="Genomic_DNA"/>
</dbReference>
<dbReference type="InterPro" id="IPR019775">
    <property type="entry name" value="WD40_repeat_CS"/>
</dbReference>
<keyword evidence="8" id="KW-0472">Membrane</keyword>
<feature type="domain" description="Protein kinase" evidence="9">
    <location>
        <begin position="141"/>
        <end position="401"/>
    </location>
</feature>
<evidence type="ECO:0000256" key="7">
    <source>
        <dbReference type="SAM" id="MobiDB-lite"/>
    </source>
</evidence>
<evidence type="ECO:0000313" key="10">
    <source>
        <dbReference type="EMBL" id="SMP43794.1"/>
    </source>
</evidence>